<dbReference type="SUPFAM" id="SSF56801">
    <property type="entry name" value="Acetyl-CoA synthetase-like"/>
    <property type="match status" value="1"/>
</dbReference>
<name>A0A1G7EQ91_PSEOR</name>
<dbReference type="AlphaFoldDB" id="A0A1G7EQ91"/>
<dbReference type="CDD" id="cd05907">
    <property type="entry name" value="VL_LC_FACS_like"/>
    <property type="match status" value="1"/>
</dbReference>
<dbReference type="InterPro" id="IPR020845">
    <property type="entry name" value="AMP-binding_CS"/>
</dbReference>
<evidence type="ECO:0000259" key="6">
    <source>
        <dbReference type="Pfam" id="PF00501"/>
    </source>
</evidence>
<evidence type="ECO:0000256" key="2">
    <source>
        <dbReference type="ARBA" id="ARBA00022598"/>
    </source>
</evidence>
<dbReference type="PANTHER" id="PTHR43272">
    <property type="entry name" value="LONG-CHAIN-FATTY-ACID--COA LIGASE"/>
    <property type="match status" value="1"/>
</dbReference>
<dbReference type="InterPro" id="IPR042099">
    <property type="entry name" value="ANL_N_sf"/>
</dbReference>
<dbReference type="Pfam" id="PF00501">
    <property type="entry name" value="AMP-binding"/>
    <property type="match status" value="1"/>
</dbReference>
<evidence type="ECO:0000256" key="3">
    <source>
        <dbReference type="ARBA" id="ARBA00022832"/>
    </source>
</evidence>
<comment type="similarity">
    <text evidence="1">Belongs to the ATP-dependent AMP-binding enzyme family.</text>
</comment>
<sequence>MREYSVPATVVIGAEENLLDAVFAHEAENPGDTLLKVQRTPGEWTPVTVAEFTAQVVSVAKGLIAAGVGPGDRVALLSRTRYEWTLLDYAILAVGGVTVPIYETSSASQIAWILEDSGAAGIVVETTAHAALVEGAGFVKIIEDGAVAGLVEEGAGVDEAEVHARRRAVRADDLATLIYTSGTTGRPKGCELTHRNLLTEIAATREVLHQLLSADGSVLLFLPLAHVFGKVIQCGAIASRTVIGHTPDTKNLVADLGTFRPTFLLAAPRVFEKVYNSARQKAHDGGKGGIFDAAADTAIAWSRAQDTGGAGLALKLKHALFDKLVYGKLRAVTGDNVVAAVSGSAPLGDRLGHFFRGVGIPILEGYGLTETTAGITVNAMGAQRIGSVGRPVPGHSVRIADDGEIMLAGDIVFRGYWRNPEATAAALEDGWFHSGDIGELDDAGFLSITGRKKEILVTAGGKNVAPAVLEDRLRANALVGQCMVVGDGQPFIAALITIDPEALPGWRERNGKTTDGDPSSAADLVDDPELRGEIAAAVEEANQAVSRAEQIRKFRILPVDFTEAGGEITPTLKVKRNVVSEKYADEVAALYADTKQPA</sequence>
<dbReference type="PROSITE" id="PS00455">
    <property type="entry name" value="AMP_BINDING"/>
    <property type="match status" value="1"/>
</dbReference>
<reference evidence="7 8" key="1">
    <citation type="submission" date="2016-10" db="EMBL/GenBank/DDBJ databases">
        <authorList>
            <person name="de Groot N.N."/>
        </authorList>
    </citation>
    <scope>NUCLEOTIDE SEQUENCE [LARGE SCALE GENOMIC DNA]</scope>
    <source>
        <strain evidence="7 8">CGMCC 4.3143</strain>
    </source>
</reference>
<protein>
    <recommendedName>
        <fullName evidence="5">Acyl-CoA synthetase</fullName>
    </recommendedName>
</protein>
<evidence type="ECO:0000313" key="8">
    <source>
        <dbReference type="Proteomes" id="UP000198967"/>
    </source>
</evidence>
<evidence type="ECO:0000313" key="7">
    <source>
        <dbReference type="EMBL" id="SDE65834.1"/>
    </source>
</evidence>
<dbReference type="Proteomes" id="UP000198967">
    <property type="component" value="Unassembled WGS sequence"/>
</dbReference>
<keyword evidence="8" id="KW-1185">Reference proteome</keyword>
<evidence type="ECO:0000256" key="1">
    <source>
        <dbReference type="ARBA" id="ARBA00006432"/>
    </source>
</evidence>
<keyword evidence="2" id="KW-0436">Ligase</keyword>
<keyword evidence="4" id="KW-0443">Lipid metabolism</keyword>
<organism evidence="7 8">
    <name type="scientific">Pseudonocardia oroxyli</name>
    <dbReference type="NCBI Taxonomy" id="366584"/>
    <lineage>
        <taxon>Bacteria</taxon>
        <taxon>Bacillati</taxon>
        <taxon>Actinomycetota</taxon>
        <taxon>Actinomycetes</taxon>
        <taxon>Pseudonocardiales</taxon>
        <taxon>Pseudonocardiaceae</taxon>
        <taxon>Pseudonocardia</taxon>
    </lineage>
</organism>
<dbReference type="InterPro" id="IPR000873">
    <property type="entry name" value="AMP-dep_synth/lig_dom"/>
</dbReference>
<dbReference type="GO" id="GO:0016020">
    <property type="term" value="C:membrane"/>
    <property type="evidence" value="ECO:0007669"/>
    <property type="project" value="TreeGrafter"/>
</dbReference>
<feature type="domain" description="AMP-dependent synthetase/ligase" evidence="6">
    <location>
        <begin position="27"/>
        <end position="417"/>
    </location>
</feature>
<dbReference type="Pfam" id="PF23562">
    <property type="entry name" value="AMP-binding_C_3"/>
    <property type="match status" value="1"/>
</dbReference>
<dbReference type="Gene3D" id="3.40.50.12780">
    <property type="entry name" value="N-terminal domain of ligase-like"/>
    <property type="match status" value="1"/>
</dbReference>
<dbReference type="EMBL" id="FNBE01000001">
    <property type="protein sequence ID" value="SDE65834.1"/>
    <property type="molecule type" value="Genomic_DNA"/>
</dbReference>
<dbReference type="GO" id="GO:0004467">
    <property type="term" value="F:long-chain fatty acid-CoA ligase activity"/>
    <property type="evidence" value="ECO:0007669"/>
    <property type="project" value="TreeGrafter"/>
</dbReference>
<dbReference type="OrthoDB" id="9803968at2"/>
<dbReference type="RefSeq" id="WP_093075732.1">
    <property type="nucleotide sequence ID" value="NZ_FNBE01000001.1"/>
</dbReference>
<dbReference type="PANTHER" id="PTHR43272:SF32">
    <property type="entry name" value="AMP-DEPENDENT SYNTHETASE_LIGASE DOMAIN-CONTAINING PROTEIN"/>
    <property type="match status" value="1"/>
</dbReference>
<dbReference type="STRING" id="366584.SAMN05216377_101445"/>
<accession>A0A1G7EQ91</accession>
<keyword evidence="3" id="KW-0276">Fatty acid metabolism</keyword>
<evidence type="ECO:0000256" key="4">
    <source>
        <dbReference type="ARBA" id="ARBA00023098"/>
    </source>
</evidence>
<evidence type="ECO:0000256" key="5">
    <source>
        <dbReference type="ARBA" id="ARBA00032875"/>
    </source>
</evidence>
<gene>
    <name evidence="7" type="ORF">SAMN05216377_101445</name>
</gene>
<proteinExistence type="inferred from homology"/>